<dbReference type="PROSITE" id="PS50104">
    <property type="entry name" value="TIR"/>
    <property type="match status" value="1"/>
</dbReference>
<feature type="domain" description="TIR" evidence="2">
    <location>
        <begin position="12"/>
        <end position="162"/>
    </location>
</feature>
<dbReference type="PANTHER" id="PTHR32009">
    <property type="entry name" value="TMV RESISTANCE PROTEIN N-LIKE"/>
    <property type="match status" value="1"/>
</dbReference>
<evidence type="ECO:0000313" key="3">
    <source>
        <dbReference type="Proteomes" id="UP000515211"/>
    </source>
</evidence>
<dbReference type="InterPro" id="IPR035897">
    <property type="entry name" value="Toll_tir_struct_dom_sf"/>
</dbReference>
<accession>A0A9C6TWH9</accession>
<keyword evidence="3" id="KW-1185">Reference proteome</keyword>
<dbReference type="KEGG" id="adu:127746724"/>
<dbReference type="RefSeq" id="XP_052116708.1">
    <property type="nucleotide sequence ID" value="XM_052260748.1"/>
</dbReference>
<evidence type="ECO:0000313" key="4">
    <source>
        <dbReference type="RefSeq" id="XP_052116708.1"/>
    </source>
</evidence>
<dbReference type="GeneID" id="127746724"/>
<dbReference type="GO" id="GO:0007165">
    <property type="term" value="P:signal transduction"/>
    <property type="evidence" value="ECO:0007669"/>
    <property type="project" value="InterPro"/>
</dbReference>
<name>A0A9C6TWH9_ARADU</name>
<protein>
    <submittedName>
        <fullName evidence="4">TMV resistance protein N-like</fullName>
    </submittedName>
</protein>
<gene>
    <name evidence="4" type="primary">LOC127746724</name>
</gene>
<evidence type="ECO:0000259" key="2">
    <source>
        <dbReference type="PROSITE" id="PS50104"/>
    </source>
</evidence>
<keyword evidence="1" id="KW-0520">NAD</keyword>
<dbReference type="InterPro" id="IPR000157">
    <property type="entry name" value="TIR_dom"/>
</dbReference>
<dbReference type="FunFam" id="3.40.50.10140:FF:000007">
    <property type="entry name" value="Disease resistance protein (TIR-NBS-LRR class)"/>
    <property type="match status" value="1"/>
</dbReference>
<evidence type="ECO:0000256" key="1">
    <source>
        <dbReference type="ARBA" id="ARBA00023027"/>
    </source>
</evidence>
<proteinExistence type="predicted"/>
<dbReference type="SMART" id="SM00255">
    <property type="entry name" value="TIR"/>
    <property type="match status" value="1"/>
</dbReference>
<reference evidence="3" key="1">
    <citation type="journal article" date="2016" name="Nat. Genet.">
        <title>The genome sequences of Arachis duranensis and Arachis ipaensis, the diploid ancestors of cultivated peanut.</title>
        <authorList>
            <person name="Bertioli D.J."/>
            <person name="Cannon S.B."/>
            <person name="Froenicke L."/>
            <person name="Huang G."/>
            <person name="Farmer A.D."/>
            <person name="Cannon E.K."/>
            <person name="Liu X."/>
            <person name="Gao D."/>
            <person name="Clevenger J."/>
            <person name="Dash S."/>
            <person name="Ren L."/>
            <person name="Moretzsohn M.C."/>
            <person name="Shirasawa K."/>
            <person name="Huang W."/>
            <person name="Vidigal B."/>
            <person name="Abernathy B."/>
            <person name="Chu Y."/>
            <person name="Niederhuth C.E."/>
            <person name="Umale P."/>
            <person name="Araujo A.C."/>
            <person name="Kozik A."/>
            <person name="Kim K.D."/>
            <person name="Burow M.D."/>
            <person name="Varshney R.K."/>
            <person name="Wang X."/>
            <person name="Zhang X."/>
            <person name="Barkley N."/>
            <person name="Guimaraes P.M."/>
            <person name="Isobe S."/>
            <person name="Guo B."/>
            <person name="Liao B."/>
            <person name="Stalker H.T."/>
            <person name="Schmitz R.J."/>
            <person name="Scheffler B.E."/>
            <person name="Leal-Bertioli S.C."/>
            <person name="Xun X."/>
            <person name="Jackson S.A."/>
            <person name="Michelmore R."/>
            <person name="Ozias-Akins P."/>
        </authorList>
    </citation>
    <scope>NUCLEOTIDE SEQUENCE [LARGE SCALE GENOMIC DNA]</scope>
    <source>
        <strain evidence="3">cv. V14167</strain>
    </source>
</reference>
<dbReference type="Pfam" id="PF01582">
    <property type="entry name" value="TIR"/>
    <property type="match status" value="1"/>
</dbReference>
<organism evidence="3 4">
    <name type="scientific">Arachis duranensis</name>
    <name type="common">Wild peanut</name>
    <dbReference type="NCBI Taxonomy" id="130453"/>
    <lineage>
        <taxon>Eukaryota</taxon>
        <taxon>Viridiplantae</taxon>
        <taxon>Streptophyta</taxon>
        <taxon>Embryophyta</taxon>
        <taxon>Tracheophyta</taxon>
        <taxon>Spermatophyta</taxon>
        <taxon>Magnoliopsida</taxon>
        <taxon>eudicotyledons</taxon>
        <taxon>Gunneridae</taxon>
        <taxon>Pentapetalae</taxon>
        <taxon>rosids</taxon>
        <taxon>fabids</taxon>
        <taxon>Fabales</taxon>
        <taxon>Fabaceae</taxon>
        <taxon>Papilionoideae</taxon>
        <taxon>50 kb inversion clade</taxon>
        <taxon>dalbergioids sensu lato</taxon>
        <taxon>Dalbergieae</taxon>
        <taxon>Pterocarpus clade</taxon>
        <taxon>Arachis</taxon>
    </lineage>
</organism>
<dbReference type="AlphaFoldDB" id="A0A9C6TWH9"/>
<sequence>MAKHGAASSSQFKYDVFLSFRGDVGTRYTFTSHLYRALEKTKRINVFRDEPRLRLGEEIGATLREAIEKSRMSIVVLCQNYASSSWCLDELVHIMKCSDNGRKRPVLPVFYHVPPTEVRYQKNQYEAAMRKHEERYSNKVNTWRSALFAVCELSGKHCTEKG</sequence>
<reference evidence="4" key="2">
    <citation type="submission" date="2025-08" db="UniProtKB">
        <authorList>
            <consortium name="RefSeq"/>
        </authorList>
    </citation>
    <scope>IDENTIFICATION</scope>
    <source>
        <tissue evidence="4">Whole plant</tissue>
    </source>
</reference>
<dbReference type="Gene3D" id="3.40.50.10140">
    <property type="entry name" value="Toll/interleukin-1 receptor homology (TIR) domain"/>
    <property type="match status" value="1"/>
</dbReference>
<dbReference type="PANTHER" id="PTHR32009:SF106">
    <property type="entry name" value="TIR DOMAIN-CONTAINING PROTEIN"/>
    <property type="match status" value="1"/>
</dbReference>
<dbReference type="Proteomes" id="UP000515211">
    <property type="component" value="Chromosome 4"/>
</dbReference>
<dbReference type="SUPFAM" id="SSF52200">
    <property type="entry name" value="Toll/Interleukin receptor TIR domain"/>
    <property type="match status" value="1"/>
</dbReference>